<name>A0AA38I660_9CUCU</name>
<dbReference type="PANTHER" id="PTHR21549:SF0">
    <property type="entry name" value="COILED-COIL DOMAIN-CONTAINING PROTEIN 112"/>
    <property type="match status" value="1"/>
</dbReference>
<protein>
    <recommendedName>
        <fullName evidence="5">Coiled-coil domain-containing protein 112</fullName>
    </recommendedName>
</protein>
<dbReference type="AlphaFoldDB" id="A0AA38I660"/>
<evidence type="ECO:0000313" key="3">
    <source>
        <dbReference type="EMBL" id="KAJ3648821.1"/>
    </source>
</evidence>
<proteinExistence type="predicted"/>
<sequence length="441" mass="53241">MNTFLSDANKLKNIQYFLEKNDPVFNHVSKCGCDLSLVDYVLQLEQKRKNETEQITNELKNIWHLLHKKRNILLDKNVNNLDLHLFKQDMIEIQDKIHTLRVKLLPHYDVLKDEEKNITEMNELFRQKLEDWEKPVKSTSRHNYTISKQRAVDNTNLKEVLAFMEFVNNSNGHENGWPIEDHQLFLKLRHKYKNIDDLAINFNKLLPDIASDAVKQHEDWYQKYLFLKNRKNEALEKWRKQKNSMQEKQDINDENVLRATTNKTHTRVQKDNIYEQIMLWKAEKEAKRQQKEAYEQLQKDIKKRREENQKTINLHVKEVVAKWKEAKIVREQNEKVQREIQEYYGRKIRAATANRMIKQFQTQDDLFIAKMRSTKLKEENQNKKRSKSSYLVDRDPDRVLKPTRQWLFRTTKNDIFGEVSSHIPNIREIPKLKIPEWRKNI</sequence>
<organism evidence="3 4">
    <name type="scientific">Zophobas morio</name>
    <dbReference type="NCBI Taxonomy" id="2755281"/>
    <lineage>
        <taxon>Eukaryota</taxon>
        <taxon>Metazoa</taxon>
        <taxon>Ecdysozoa</taxon>
        <taxon>Arthropoda</taxon>
        <taxon>Hexapoda</taxon>
        <taxon>Insecta</taxon>
        <taxon>Pterygota</taxon>
        <taxon>Neoptera</taxon>
        <taxon>Endopterygota</taxon>
        <taxon>Coleoptera</taxon>
        <taxon>Polyphaga</taxon>
        <taxon>Cucujiformia</taxon>
        <taxon>Tenebrionidae</taxon>
        <taxon>Zophobas</taxon>
    </lineage>
</organism>
<dbReference type="PANTHER" id="PTHR21549">
    <property type="entry name" value="MUTATED IN BLADDER CANCER 1"/>
    <property type="match status" value="1"/>
</dbReference>
<accession>A0AA38I660</accession>
<evidence type="ECO:0000256" key="1">
    <source>
        <dbReference type="ARBA" id="ARBA00023054"/>
    </source>
</evidence>
<reference evidence="3" key="1">
    <citation type="journal article" date="2023" name="G3 (Bethesda)">
        <title>Whole genome assemblies of Zophobas morio and Tenebrio molitor.</title>
        <authorList>
            <person name="Kaur S."/>
            <person name="Stinson S.A."/>
            <person name="diCenzo G.C."/>
        </authorList>
    </citation>
    <scope>NUCLEOTIDE SEQUENCE</scope>
    <source>
        <strain evidence="3">QUZm001</strain>
    </source>
</reference>
<feature type="coiled-coil region" evidence="2">
    <location>
        <begin position="277"/>
        <end position="346"/>
    </location>
</feature>
<evidence type="ECO:0000256" key="2">
    <source>
        <dbReference type="SAM" id="Coils"/>
    </source>
</evidence>
<comment type="caution">
    <text evidence="3">The sequence shown here is derived from an EMBL/GenBank/DDBJ whole genome shotgun (WGS) entry which is preliminary data.</text>
</comment>
<keyword evidence="1 2" id="KW-0175">Coiled coil</keyword>
<gene>
    <name evidence="3" type="ORF">Zmor_020594</name>
</gene>
<evidence type="ECO:0008006" key="5">
    <source>
        <dbReference type="Google" id="ProtNLM"/>
    </source>
</evidence>
<dbReference type="EMBL" id="JALNTZ010000006">
    <property type="protein sequence ID" value="KAJ3648821.1"/>
    <property type="molecule type" value="Genomic_DNA"/>
</dbReference>
<dbReference type="Proteomes" id="UP001168821">
    <property type="component" value="Unassembled WGS sequence"/>
</dbReference>
<evidence type="ECO:0000313" key="4">
    <source>
        <dbReference type="Proteomes" id="UP001168821"/>
    </source>
</evidence>
<dbReference type="InterPro" id="IPR039902">
    <property type="entry name" value="CCDC148/CCDC112"/>
</dbReference>
<keyword evidence="4" id="KW-1185">Reference proteome</keyword>